<protein>
    <submittedName>
        <fullName evidence="1">Uncharacterized protein</fullName>
    </submittedName>
</protein>
<proteinExistence type="predicted"/>
<evidence type="ECO:0000313" key="2">
    <source>
        <dbReference type="Proteomes" id="UP001454036"/>
    </source>
</evidence>
<comment type="caution">
    <text evidence="1">The sequence shown here is derived from an EMBL/GenBank/DDBJ whole genome shotgun (WGS) entry which is preliminary data.</text>
</comment>
<dbReference type="InterPro" id="IPR004242">
    <property type="entry name" value="Transposase_21"/>
</dbReference>
<reference evidence="1 2" key="1">
    <citation type="submission" date="2024-01" db="EMBL/GenBank/DDBJ databases">
        <title>The complete chloroplast genome sequence of Lithospermum erythrorhizon: insights into the phylogenetic relationship among Boraginaceae species and the maternal lineages of purple gromwells.</title>
        <authorList>
            <person name="Okada T."/>
            <person name="Watanabe K."/>
        </authorList>
    </citation>
    <scope>NUCLEOTIDE SEQUENCE [LARGE SCALE GENOMIC DNA]</scope>
</reference>
<keyword evidence="2" id="KW-1185">Reference proteome</keyword>
<accession>A0AAV3NTK3</accession>
<sequence>MKGFTLNRGATIPDDFYEWKKMLAPVYLRKHKIHTCVNDVMLYYNENEDLDSCIHCLELQADIFLTTQACSTFSHFGQFGRSYSSWKEIICVYNFPPCLCMKEPFVFMSLIIPSPKSPGRVIDVFLRSLVDELNDLWSVCVNVSDSYEQQNFQLRAAFMWTISDFPPYGLERFRKQHVINAEREDDENDTDFVGCVVYLE</sequence>
<dbReference type="PANTHER" id="PTHR10775:SF166">
    <property type="entry name" value="OS04G0146034 PROTEIN"/>
    <property type="match status" value="1"/>
</dbReference>
<evidence type="ECO:0000313" key="1">
    <source>
        <dbReference type="EMBL" id="GAA0142665.1"/>
    </source>
</evidence>
<name>A0AAV3NTK3_LITER</name>
<dbReference type="Pfam" id="PF02992">
    <property type="entry name" value="Transposase_21"/>
    <property type="match status" value="1"/>
</dbReference>
<dbReference type="Proteomes" id="UP001454036">
    <property type="component" value="Unassembled WGS sequence"/>
</dbReference>
<dbReference type="PANTHER" id="PTHR10775">
    <property type="entry name" value="OS08G0208400 PROTEIN"/>
    <property type="match status" value="1"/>
</dbReference>
<gene>
    <name evidence="1" type="ORF">LIER_35614</name>
</gene>
<dbReference type="AlphaFoldDB" id="A0AAV3NTK3"/>
<dbReference type="EMBL" id="BAABME010015726">
    <property type="protein sequence ID" value="GAA0142665.1"/>
    <property type="molecule type" value="Genomic_DNA"/>
</dbReference>
<organism evidence="1 2">
    <name type="scientific">Lithospermum erythrorhizon</name>
    <name type="common">Purple gromwell</name>
    <name type="synonym">Lithospermum officinale var. erythrorhizon</name>
    <dbReference type="NCBI Taxonomy" id="34254"/>
    <lineage>
        <taxon>Eukaryota</taxon>
        <taxon>Viridiplantae</taxon>
        <taxon>Streptophyta</taxon>
        <taxon>Embryophyta</taxon>
        <taxon>Tracheophyta</taxon>
        <taxon>Spermatophyta</taxon>
        <taxon>Magnoliopsida</taxon>
        <taxon>eudicotyledons</taxon>
        <taxon>Gunneridae</taxon>
        <taxon>Pentapetalae</taxon>
        <taxon>asterids</taxon>
        <taxon>lamiids</taxon>
        <taxon>Boraginales</taxon>
        <taxon>Boraginaceae</taxon>
        <taxon>Boraginoideae</taxon>
        <taxon>Lithospermeae</taxon>
        <taxon>Lithospermum</taxon>
    </lineage>
</organism>